<protein>
    <submittedName>
        <fullName evidence="1">Uncharacterized protein</fullName>
    </submittedName>
</protein>
<name>A0A1G8YDE8_ACTMZ</name>
<evidence type="ECO:0000313" key="2">
    <source>
        <dbReference type="Proteomes" id="UP000199213"/>
    </source>
</evidence>
<dbReference type="Proteomes" id="UP000199213">
    <property type="component" value="Unassembled WGS sequence"/>
</dbReference>
<keyword evidence="2" id="KW-1185">Reference proteome</keyword>
<reference evidence="2" key="1">
    <citation type="submission" date="2016-10" db="EMBL/GenBank/DDBJ databases">
        <authorList>
            <person name="Varghese N."/>
            <person name="Submissions S."/>
        </authorList>
    </citation>
    <scope>NUCLEOTIDE SEQUENCE [LARGE SCALE GENOMIC DNA]</scope>
    <source>
        <strain evidence="2">DSM 45460</strain>
    </source>
</reference>
<gene>
    <name evidence="1" type="ORF">SAMN04487820_103391</name>
</gene>
<proteinExistence type="predicted"/>
<accession>A0A1G8YDE8</accession>
<organism evidence="1 2">
    <name type="scientific">Actinopolyspora mzabensis</name>
    <dbReference type="NCBI Taxonomy" id="995066"/>
    <lineage>
        <taxon>Bacteria</taxon>
        <taxon>Bacillati</taxon>
        <taxon>Actinomycetota</taxon>
        <taxon>Actinomycetes</taxon>
        <taxon>Actinopolysporales</taxon>
        <taxon>Actinopolysporaceae</taxon>
        <taxon>Actinopolyspora</taxon>
    </lineage>
</organism>
<dbReference type="EMBL" id="FNFM01000003">
    <property type="protein sequence ID" value="SDK00751.1"/>
    <property type="molecule type" value="Genomic_DNA"/>
</dbReference>
<sequence>MTGCGIDSLLRPFYRLRFALCDAGFLTGDFIAEKGKTGPEDTPNDRFTLCVRKRAEAFHNTEPNV</sequence>
<dbReference type="AlphaFoldDB" id="A0A1G8YDE8"/>
<evidence type="ECO:0000313" key="1">
    <source>
        <dbReference type="EMBL" id="SDK00751.1"/>
    </source>
</evidence>